<dbReference type="AlphaFoldDB" id="A0AAV5FGN5"/>
<organism evidence="3 4">
    <name type="scientific">Eleusine coracana subsp. coracana</name>
    <dbReference type="NCBI Taxonomy" id="191504"/>
    <lineage>
        <taxon>Eukaryota</taxon>
        <taxon>Viridiplantae</taxon>
        <taxon>Streptophyta</taxon>
        <taxon>Embryophyta</taxon>
        <taxon>Tracheophyta</taxon>
        <taxon>Spermatophyta</taxon>
        <taxon>Magnoliopsida</taxon>
        <taxon>Liliopsida</taxon>
        <taxon>Poales</taxon>
        <taxon>Poaceae</taxon>
        <taxon>PACMAD clade</taxon>
        <taxon>Chloridoideae</taxon>
        <taxon>Cynodonteae</taxon>
        <taxon>Eleusininae</taxon>
        <taxon>Eleusine</taxon>
    </lineage>
</organism>
<feature type="compositionally biased region" description="Polar residues" evidence="1">
    <location>
        <begin position="224"/>
        <end position="247"/>
    </location>
</feature>
<protein>
    <recommendedName>
        <fullName evidence="2">AT3G52170-like helix-turn-helix domain-containing protein</fullName>
    </recommendedName>
</protein>
<feature type="region of interest" description="Disordered" evidence="1">
    <location>
        <begin position="217"/>
        <end position="248"/>
    </location>
</feature>
<feature type="region of interest" description="Disordered" evidence="1">
    <location>
        <begin position="336"/>
        <end position="370"/>
    </location>
</feature>
<keyword evidence="4" id="KW-1185">Reference proteome</keyword>
<accession>A0AAV5FGN5</accession>
<evidence type="ECO:0000313" key="4">
    <source>
        <dbReference type="Proteomes" id="UP001054889"/>
    </source>
</evidence>
<sequence>MQAAAGSVSWVAAQPSVLGRCGGGGAPCAAARGTARGGGGGRAVGVARCCVRAQEKRPPRVRKTKEERRELVESFINNYRVSNDGKFPSVNLTHKEVGGSYYIVREIVRDIIQENKVLGPGGLNATALSFEDCPDSSELSMNHEFGQDTIEVLRTPDDSQVLHDSVSEISNREEYSLQNNVIITQTLLGSSNLLEAGVLNHVVQNGNAAGTTCLETSLEKQDSDQSGGSVEVDLNSSGEQGSPSAYVSVSEKEIELDSLEDSEERVVSGVTNGAILSPESNASDETNSAVLQEHETLPNNCHDGTIDGVVNEINLPEKTNGVLHTKQTTLQDHEALSGSVSSEDAQIMDDQSRSKMDGFTSITDSPETEVRTKTVELSNEHKLQDEFEPLLVDSNHDEQENSENLVSQPTLDTKVSHFMCGLCNM</sequence>
<reference evidence="3" key="2">
    <citation type="submission" date="2021-12" db="EMBL/GenBank/DDBJ databases">
        <title>Resequencing data analysis of finger millet.</title>
        <authorList>
            <person name="Hatakeyama M."/>
            <person name="Aluri S."/>
            <person name="Balachadran M.T."/>
            <person name="Sivarajan S.R."/>
            <person name="Poveda L."/>
            <person name="Shimizu-Inatsugi R."/>
            <person name="Schlapbach R."/>
            <person name="Sreeman S.M."/>
            <person name="Shimizu K.K."/>
        </authorList>
    </citation>
    <scope>NUCLEOTIDE SEQUENCE</scope>
</reference>
<dbReference type="PANTHER" id="PTHR34568:SF1">
    <property type="entry name" value="DNA BINDING PROTEIN"/>
    <property type="match status" value="1"/>
</dbReference>
<comment type="caution">
    <text evidence="3">The sequence shown here is derived from an EMBL/GenBank/DDBJ whole genome shotgun (WGS) entry which is preliminary data.</text>
</comment>
<dbReference type="PANTHER" id="PTHR34568">
    <property type="entry name" value="RRM DOMAIN-CONTAINING PROTEIN"/>
    <property type="match status" value="1"/>
</dbReference>
<dbReference type="EMBL" id="BQKI01000086">
    <property type="protein sequence ID" value="GJN34888.1"/>
    <property type="molecule type" value="Genomic_DNA"/>
</dbReference>
<dbReference type="Proteomes" id="UP001054889">
    <property type="component" value="Unassembled WGS sequence"/>
</dbReference>
<feature type="domain" description="AT3G52170-like helix-turn-helix" evidence="2">
    <location>
        <begin position="64"/>
        <end position="112"/>
    </location>
</feature>
<gene>
    <name evidence="3" type="primary">gb23591</name>
    <name evidence="3" type="ORF">PR202_gb23591</name>
</gene>
<dbReference type="InterPro" id="IPR058941">
    <property type="entry name" value="HTH_AT3G52170-like"/>
</dbReference>
<dbReference type="InterPro" id="IPR058942">
    <property type="entry name" value="AT3G52170-like"/>
</dbReference>
<reference evidence="3" key="1">
    <citation type="journal article" date="2018" name="DNA Res.">
        <title>Multiple hybrid de novo genome assembly of finger millet, an orphan allotetraploid crop.</title>
        <authorList>
            <person name="Hatakeyama M."/>
            <person name="Aluri S."/>
            <person name="Balachadran M.T."/>
            <person name="Sivarajan S.R."/>
            <person name="Patrignani A."/>
            <person name="Gruter S."/>
            <person name="Poveda L."/>
            <person name="Shimizu-Inatsugi R."/>
            <person name="Baeten J."/>
            <person name="Francoijs K.J."/>
            <person name="Nataraja K.N."/>
            <person name="Reddy Y.A.N."/>
            <person name="Phadnis S."/>
            <person name="Ravikumar R.L."/>
            <person name="Schlapbach R."/>
            <person name="Sreeman S.M."/>
            <person name="Shimizu K.K."/>
        </authorList>
    </citation>
    <scope>NUCLEOTIDE SEQUENCE</scope>
</reference>
<evidence type="ECO:0000313" key="3">
    <source>
        <dbReference type="EMBL" id="GJN34888.1"/>
    </source>
</evidence>
<proteinExistence type="predicted"/>
<name>A0AAV5FGN5_ELECO</name>
<evidence type="ECO:0000256" key="1">
    <source>
        <dbReference type="SAM" id="MobiDB-lite"/>
    </source>
</evidence>
<dbReference type="Pfam" id="PF25896">
    <property type="entry name" value="HTH_AT3G52170"/>
    <property type="match status" value="1"/>
</dbReference>
<evidence type="ECO:0000259" key="2">
    <source>
        <dbReference type="Pfam" id="PF25896"/>
    </source>
</evidence>